<dbReference type="NCBIfam" id="TIGR00393">
    <property type="entry name" value="kpsF"/>
    <property type="match status" value="1"/>
</dbReference>
<keyword evidence="9" id="KW-1185">Reference proteome</keyword>
<dbReference type="EMBL" id="JBBKTX010000007">
    <property type="protein sequence ID" value="MFK4752144.1"/>
    <property type="molecule type" value="Genomic_DNA"/>
</dbReference>
<dbReference type="CDD" id="cd05014">
    <property type="entry name" value="SIS_Kpsf"/>
    <property type="match status" value="1"/>
</dbReference>
<dbReference type="InterPro" id="IPR046342">
    <property type="entry name" value="CBS_dom_sf"/>
</dbReference>
<keyword evidence="4 8" id="KW-0413">Isomerase</keyword>
<dbReference type="RefSeq" id="WP_416205471.1">
    <property type="nucleotide sequence ID" value="NZ_JBBKTX010000007.1"/>
</dbReference>
<sequence length="325" mass="34168">MNTEFDFDFLKSALRTIELEQRAIHNLSAMLDSNFIAACQLMLSCKGRVVVTGMGKSGHIGNKIAATLASTGTPAFFVHPGEASHGDMGMITAVDVVIALSNSGETAEVTSLLPLLKRMAIPLISITGNPRSTLGLASAAHLNASVDLEACPLGLAPTSSTTSALVLGDALAIALLEARGFTAEDFAFSHPGGSLGRRLLLKVEDIMHSGPEIPTVRPESSLSRSLLEMTTKGLGMTTVQTASGDLVGIFTDGDLRRTIDHGVDIHSAIIADLMTRHAKTILPGMLAAEALKIMEDSKINALVVAENHRICGVITMHDLLRAGVI</sequence>
<dbReference type="InterPro" id="IPR046348">
    <property type="entry name" value="SIS_dom_sf"/>
</dbReference>
<name>A0ABW8NGR0_9GAMM</name>
<reference evidence="8 9" key="1">
    <citation type="submission" date="2024-03" db="EMBL/GenBank/DDBJ databases">
        <title>High-quality draft genome sequence of Oceanobacter sp. wDCs-4.</title>
        <authorList>
            <person name="Dong C."/>
        </authorList>
    </citation>
    <scope>NUCLEOTIDE SEQUENCE [LARGE SCALE GENOMIC DNA]</scope>
    <source>
        <strain evidence="9">wDCs-4</strain>
    </source>
</reference>
<dbReference type="InterPro" id="IPR000644">
    <property type="entry name" value="CBS_dom"/>
</dbReference>
<dbReference type="PANTHER" id="PTHR42745:SF1">
    <property type="entry name" value="ARABINOSE 5-PHOSPHATE ISOMERASE KDSD"/>
    <property type="match status" value="1"/>
</dbReference>
<evidence type="ECO:0000256" key="1">
    <source>
        <dbReference type="ARBA" id="ARBA00008165"/>
    </source>
</evidence>
<dbReference type="Pfam" id="PF00571">
    <property type="entry name" value="CBS"/>
    <property type="match status" value="2"/>
</dbReference>
<dbReference type="SMART" id="SM00116">
    <property type="entry name" value="CBS"/>
    <property type="match status" value="2"/>
</dbReference>
<dbReference type="PROSITE" id="PS51371">
    <property type="entry name" value="CBS"/>
    <property type="match status" value="2"/>
</dbReference>
<gene>
    <name evidence="8" type="ORF">WG929_06960</name>
</gene>
<dbReference type="Gene3D" id="3.40.50.10490">
    <property type="entry name" value="Glucose-6-phosphate isomerase like protein, domain 1"/>
    <property type="match status" value="1"/>
</dbReference>
<dbReference type="PANTHER" id="PTHR42745">
    <property type="match status" value="1"/>
</dbReference>
<keyword evidence="3 5" id="KW-0129">CBS domain</keyword>
<dbReference type="Proteomes" id="UP001620597">
    <property type="component" value="Unassembled WGS sequence"/>
</dbReference>
<dbReference type="SUPFAM" id="SSF53697">
    <property type="entry name" value="SIS domain"/>
    <property type="match status" value="1"/>
</dbReference>
<dbReference type="Pfam" id="PF01380">
    <property type="entry name" value="SIS"/>
    <property type="match status" value="1"/>
</dbReference>
<organism evidence="8 9">
    <name type="scientific">Oceanobacter antarcticus</name>
    <dbReference type="NCBI Taxonomy" id="3133425"/>
    <lineage>
        <taxon>Bacteria</taxon>
        <taxon>Pseudomonadati</taxon>
        <taxon>Pseudomonadota</taxon>
        <taxon>Gammaproteobacteria</taxon>
        <taxon>Oceanospirillales</taxon>
        <taxon>Oceanospirillaceae</taxon>
        <taxon>Oceanobacter</taxon>
    </lineage>
</organism>
<dbReference type="InterPro" id="IPR050986">
    <property type="entry name" value="GutQ/KpsF_isomerases"/>
</dbReference>
<dbReference type="InterPro" id="IPR001347">
    <property type="entry name" value="SIS_dom"/>
</dbReference>
<dbReference type="InterPro" id="IPR035474">
    <property type="entry name" value="SIS_Kpsf"/>
</dbReference>
<protein>
    <recommendedName>
        <fullName evidence="4">Arabinose 5-phosphate isomerase</fullName>
        <shortName evidence="4">API</shortName>
        <ecNumber evidence="4">5.3.1.13</ecNumber>
    </recommendedName>
</protein>
<comment type="catalytic activity">
    <reaction evidence="4">
        <text>D-arabinose 5-phosphate = D-ribulose 5-phosphate</text>
        <dbReference type="Rhea" id="RHEA:23104"/>
        <dbReference type="ChEBI" id="CHEBI:57693"/>
        <dbReference type="ChEBI" id="CHEBI:58121"/>
        <dbReference type="EC" id="5.3.1.13"/>
    </reaction>
</comment>
<dbReference type="InterPro" id="IPR004800">
    <property type="entry name" value="KdsD/KpsF-type"/>
</dbReference>
<proteinExistence type="inferred from homology"/>
<evidence type="ECO:0000259" key="6">
    <source>
        <dbReference type="PROSITE" id="PS51371"/>
    </source>
</evidence>
<dbReference type="PIRSF" id="PIRSF004692">
    <property type="entry name" value="KdsD_KpsF"/>
    <property type="match status" value="1"/>
</dbReference>
<comment type="similarity">
    <text evidence="1 4">Belongs to the SIS family. GutQ/KpsF subfamily.</text>
</comment>
<feature type="domain" description="CBS" evidence="6">
    <location>
        <begin position="274"/>
        <end position="325"/>
    </location>
</feature>
<keyword evidence="2" id="KW-0677">Repeat</keyword>
<evidence type="ECO:0000259" key="7">
    <source>
        <dbReference type="PROSITE" id="PS51464"/>
    </source>
</evidence>
<dbReference type="PROSITE" id="PS51464">
    <property type="entry name" value="SIS"/>
    <property type="match status" value="1"/>
</dbReference>
<feature type="domain" description="SIS" evidence="7">
    <location>
        <begin position="38"/>
        <end position="181"/>
    </location>
</feature>
<evidence type="ECO:0000313" key="9">
    <source>
        <dbReference type="Proteomes" id="UP001620597"/>
    </source>
</evidence>
<accession>A0ABW8NGR0</accession>
<comment type="caution">
    <text evidence="8">The sequence shown here is derived from an EMBL/GenBank/DDBJ whole genome shotgun (WGS) entry which is preliminary data.</text>
</comment>
<evidence type="ECO:0000256" key="2">
    <source>
        <dbReference type="ARBA" id="ARBA00022737"/>
    </source>
</evidence>
<evidence type="ECO:0000256" key="3">
    <source>
        <dbReference type="ARBA" id="ARBA00023122"/>
    </source>
</evidence>
<evidence type="ECO:0000313" key="8">
    <source>
        <dbReference type="EMBL" id="MFK4752144.1"/>
    </source>
</evidence>
<dbReference type="EC" id="5.3.1.13" evidence="4"/>
<evidence type="ECO:0000256" key="4">
    <source>
        <dbReference type="PIRNR" id="PIRNR004692"/>
    </source>
</evidence>
<dbReference type="Gene3D" id="3.10.580.10">
    <property type="entry name" value="CBS-domain"/>
    <property type="match status" value="1"/>
</dbReference>
<feature type="domain" description="CBS" evidence="6">
    <location>
        <begin position="207"/>
        <end position="265"/>
    </location>
</feature>
<dbReference type="GO" id="GO:0016853">
    <property type="term" value="F:isomerase activity"/>
    <property type="evidence" value="ECO:0007669"/>
    <property type="project" value="UniProtKB-KW"/>
</dbReference>
<dbReference type="CDD" id="cd04604">
    <property type="entry name" value="CBS_pair_SIS_assoc"/>
    <property type="match status" value="1"/>
</dbReference>
<evidence type="ECO:0000256" key="5">
    <source>
        <dbReference type="PROSITE-ProRule" id="PRU00703"/>
    </source>
</evidence>